<proteinExistence type="predicted"/>
<evidence type="ECO:0000313" key="1">
    <source>
        <dbReference type="EMBL" id="NIZ61610.1"/>
    </source>
</evidence>
<name>A0ABX0WAB8_9RHOB</name>
<dbReference type="Proteomes" id="UP001429564">
    <property type="component" value="Unassembled WGS sequence"/>
</dbReference>
<keyword evidence="2" id="KW-1185">Reference proteome</keyword>
<sequence length="76" mass="8148">MNPTIGWISDGRLDLKIQADFLCFTATRYVFPKKLVIGGSKACIAPILSENRAGGAVILACVLPVLLLYPSRSGLI</sequence>
<accession>A0ABX0WAB8</accession>
<reference evidence="1 2" key="1">
    <citation type="submission" date="2018-05" db="EMBL/GenBank/DDBJ databases">
        <authorList>
            <person name="Zhang Y.-J."/>
        </authorList>
    </citation>
    <scope>NUCLEOTIDE SEQUENCE [LARGE SCALE GENOMIC DNA]</scope>
    <source>
        <strain evidence="1 2">CY04</strain>
    </source>
</reference>
<gene>
    <name evidence="1" type="ORF">DL239_11545</name>
</gene>
<evidence type="ECO:0000313" key="2">
    <source>
        <dbReference type="Proteomes" id="UP001429564"/>
    </source>
</evidence>
<dbReference type="EMBL" id="QHLQ01000010">
    <property type="protein sequence ID" value="NIZ61610.1"/>
    <property type="molecule type" value="Genomic_DNA"/>
</dbReference>
<organism evidence="1 2">
    <name type="scientific">Parasedimentitalea denitrificans</name>
    <dbReference type="NCBI Taxonomy" id="2211118"/>
    <lineage>
        <taxon>Bacteria</taxon>
        <taxon>Pseudomonadati</taxon>
        <taxon>Pseudomonadota</taxon>
        <taxon>Alphaproteobacteria</taxon>
        <taxon>Rhodobacterales</taxon>
        <taxon>Paracoccaceae</taxon>
        <taxon>Parasedimentitalea</taxon>
    </lineage>
</organism>
<protein>
    <submittedName>
        <fullName evidence="1">Uncharacterized protein</fullName>
    </submittedName>
</protein>
<comment type="caution">
    <text evidence="1">The sequence shown here is derived from an EMBL/GenBank/DDBJ whole genome shotgun (WGS) entry which is preliminary data.</text>
</comment>